<keyword evidence="2" id="KW-1185">Reference proteome</keyword>
<reference evidence="1 2" key="1">
    <citation type="submission" date="2024-07" db="EMBL/GenBank/DDBJ databases">
        <title>Description of Labrys sedimenti sp. nov., isolated from a diclofenac-degrading enrichment culture.</title>
        <authorList>
            <person name="Tancsics A."/>
            <person name="Csepanyi A."/>
        </authorList>
    </citation>
    <scope>NUCLEOTIDE SEQUENCE [LARGE SCALE GENOMIC DNA]</scope>
    <source>
        <strain evidence="1 2">LMG 23578</strain>
    </source>
</reference>
<sequence length="202" mass="21364">MLNPLGGPEFATAMRLLPSILFASALFGAAQAQSAPLTERRLIDLFDVRLVRDGLDPIRACGGKDDESYACTFGDAEYLTTITPRGDVTGSIGTSRSPTSMTIVLAGDVVDSIGLVGDRASPADLINFTAHLESLLHTIGPEKSDYDIEQDTLDLGVMRGDADGDIGKARVVTEGFATIRCLNQRLTVSAGIACMITMRPTG</sequence>
<dbReference type="Proteomes" id="UP001555786">
    <property type="component" value="Unassembled WGS sequence"/>
</dbReference>
<proteinExistence type="predicted"/>
<name>A0ABV3PJQ6_9HYPH</name>
<gene>
    <name evidence="1" type="ORF">ABXS05_09210</name>
</gene>
<comment type="caution">
    <text evidence="1">The sequence shown here is derived from an EMBL/GenBank/DDBJ whole genome shotgun (WGS) entry which is preliminary data.</text>
</comment>
<protein>
    <submittedName>
        <fullName evidence="1">Uncharacterized protein</fullName>
    </submittedName>
</protein>
<accession>A0ABV3PJQ6</accession>
<dbReference type="EMBL" id="JBFNQD010000002">
    <property type="protein sequence ID" value="MEW9305713.1"/>
    <property type="molecule type" value="Genomic_DNA"/>
</dbReference>
<evidence type="ECO:0000313" key="1">
    <source>
        <dbReference type="EMBL" id="MEW9305713.1"/>
    </source>
</evidence>
<evidence type="ECO:0000313" key="2">
    <source>
        <dbReference type="Proteomes" id="UP001555786"/>
    </source>
</evidence>
<organism evidence="1 2">
    <name type="scientific">Labrys neptuniae</name>
    <dbReference type="NCBI Taxonomy" id="376174"/>
    <lineage>
        <taxon>Bacteria</taxon>
        <taxon>Pseudomonadati</taxon>
        <taxon>Pseudomonadota</taxon>
        <taxon>Alphaproteobacteria</taxon>
        <taxon>Hyphomicrobiales</taxon>
        <taxon>Xanthobacteraceae</taxon>
        <taxon>Labrys</taxon>
    </lineage>
</organism>